<protein>
    <recommendedName>
        <fullName evidence="4">Polysaccharide deacetylase family protein</fullName>
    </recommendedName>
</protein>
<dbReference type="Proteomes" id="UP001149140">
    <property type="component" value="Unassembled WGS sequence"/>
</dbReference>
<proteinExistence type="predicted"/>
<dbReference type="AlphaFoldDB" id="A0A9X3RYK5"/>
<feature type="chain" id="PRO_5040909453" description="Polysaccharide deacetylase family protein" evidence="1">
    <location>
        <begin position="20"/>
        <end position="279"/>
    </location>
</feature>
<dbReference type="PANTHER" id="PTHR34216">
    <property type="match status" value="1"/>
</dbReference>
<dbReference type="Gene3D" id="3.20.20.370">
    <property type="entry name" value="Glycoside hydrolase/deacetylase"/>
    <property type="match status" value="1"/>
</dbReference>
<dbReference type="EMBL" id="JAPDOD010000002">
    <property type="protein sequence ID" value="MDA0159269.1"/>
    <property type="molecule type" value="Genomic_DNA"/>
</dbReference>
<evidence type="ECO:0000313" key="3">
    <source>
        <dbReference type="Proteomes" id="UP001149140"/>
    </source>
</evidence>
<evidence type="ECO:0008006" key="4">
    <source>
        <dbReference type="Google" id="ProtNLM"/>
    </source>
</evidence>
<dbReference type="InterPro" id="IPR051398">
    <property type="entry name" value="Polysacch_Deacetylase"/>
</dbReference>
<keyword evidence="3" id="KW-1185">Reference proteome</keyword>
<feature type="signal peptide" evidence="1">
    <location>
        <begin position="1"/>
        <end position="19"/>
    </location>
</feature>
<gene>
    <name evidence="2" type="ORF">OM076_03240</name>
</gene>
<dbReference type="PROSITE" id="PS51257">
    <property type="entry name" value="PROKAR_LIPOPROTEIN"/>
    <property type="match status" value="1"/>
</dbReference>
<organism evidence="2 3">
    <name type="scientific">Solirubrobacter ginsenosidimutans</name>
    <dbReference type="NCBI Taxonomy" id="490573"/>
    <lineage>
        <taxon>Bacteria</taxon>
        <taxon>Bacillati</taxon>
        <taxon>Actinomycetota</taxon>
        <taxon>Thermoleophilia</taxon>
        <taxon>Solirubrobacterales</taxon>
        <taxon>Solirubrobacteraceae</taxon>
        <taxon>Solirubrobacter</taxon>
    </lineage>
</organism>
<sequence length="279" mass="30483">MRLQMATVAAIGMCAAALVGCGGGAPVSPRQSAIPVLVYRDVQPKQLAHQLDQLHGAGYDTITLATFTRFLRGQPVKLPPRPFLLTFDHGRRAAFKAADEVLRDHGFNAVGFIDVGRVTDADPAYLSWGELDGLQRDRRWEIQLESGTGNFLMRYGPAPGDVGPFYAYRGTDEVLGGWRERVFGDLSVAERQLTHFIHGYRPLAVAPPYGNYGQAGTNDPEIPRLLLARLQLSFPLVFTQDRPPLTARGAGTAERIGRLELTPAHGDRDLQALLSKGTP</sequence>
<accession>A0A9X3RYK5</accession>
<dbReference type="InterPro" id="IPR011330">
    <property type="entry name" value="Glyco_hydro/deAcase_b/a-brl"/>
</dbReference>
<dbReference type="SUPFAM" id="SSF88713">
    <property type="entry name" value="Glycoside hydrolase/deacetylase"/>
    <property type="match status" value="1"/>
</dbReference>
<evidence type="ECO:0000313" key="2">
    <source>
        <dbReference type="EMBL" id="MDA0159269.1"/>
    </source>
</evidence>
<comment type="caution">
    <text evidence="2">The sequence shown here is derived from an EMBL/GenBank/DDBJ whole genome shotgun (WGS) entry which is preliminary data.</text>
</comment>
<name>A0A9X3RYK5_9ACTN</name>
<evidence type="ECO:0000256" key="1">
    <source>
        <dbReference type="SAM" id="SignalP"/>
    </source>
</evidence>
<dbReference type="RefSeq" id="WP_270037945.1">
    <property type="nucleotide sequence ID" value="NZ_JAPDOD010000002.1"/>
</dbReference>
<reference evidence="2" key="1">
    <citation type="submission" date="2022-10" db="EMBL/GenBank/DDBJ databases">
        <title>The WGS of Solirubrobacter ginsenosidimutans DSM 21036.</title>
        <authorList>
            <person name="Jiang Z."/>
        </authorList>
    </citation>
    <scope>NUCLEOTIDE SEQUENCE</scope>
    <source>
        <strain evidence="2">DSM 21036</strain>
    </source>
</reference>
<dbReference type="PANTHER" id="PTHR34216:SF3">
    <property type="entry name" value="POLY-BETA-1,6-N-ACETYL-D-GLUCOSAMINE N-DEACETYLASE"/>
    <property type="match status" value="1"/>
</dbReference>
<dbReference type="GO" id="GO:0005975">
    <property type="term" value="P:carbohydrate metabolic process"/>
    <property type="evidence" value="ECO:0007669"/>
    <property type="project" value="InterPro"/>
</dbReference>
<keyword evidence="1" id="KW-0732">Signal</keyword>